<feature type="binding site" evidence="6">
    <location>
        <begin position="89"/>
        <end position="92"/>
    </location>
    <ligand>
        <name>(6R)-10-formyltetrahydrofolate</name>
        <dbReference type="ChEBI" id="CHEBI:195366"/>
    </ligand>
</feature>
<comment type="similarity">
    <text evidence="4 6">Belongs to the GART family.</text>
</comment>
<feature type="binding site" evidence="6">
    <location>
        <begin position="16"/>
        <end position="18"/>
    </location>
    <ligand>
        <name>N(1)-(5-phospho-beta-D-ribosyl)glycinamide</name>
        <dbReference type="ChEBI" id="CHEBI:143788"/>
    </ligand>
</feature>
<dbReference type="InterPro" id="IPR001555">
    <property type="entry name" value="GART_AS"/>
</dbReference>
<dbReference type="InterPro" id="IPR002376">
    <property type="entry name" value="Formyl_transf_N"/>
</dbReference>
<organism evidence="8 9">
    <name type="scientific">Cesiribacter andamanensis AMV16</name>
    <dbReference type="NCBI Taxonomy" id="1279009"/>
    <lineage>
        <taxon>Bacteria</taxon>
        <taxon>Pseudomonadati</taxon>
        <taxon>Bacteroidota</taxon>
        <taxon>Cytophagia</taxon>
        <taxon>Cytophagales</taxon>
        <taxon>Cesiribacteraceae</taxon>
        <taxon>Cesiribacter</taxon>
    </lineage>
</organism>
<feature type="site" description="Raises pKa of active site His" evidence="6">
    <location>
        <position position="149"/>
    </location>
</feature>
<keyword evidence="2 6" id="KW-0808">Transferase</keyword>
<comment type="caution">
    <text evidence="8">The sequence shown here is derived from an EMBL/GenBank/DDBJ whole genome shotgun (WGS) entry which is preliminary data.</text>
</comment>
<evidence type="ECO:0000313" key="9">
    <source>
        <dbReference type="Proteomes" id="UP000011910"/>
    </source>
</evidence>
<dbReference type="STRING" id="1279009.ADICEAN_01874"/>
<sequence>MESKKIRIAVFASGSGSNAERFFEHFKQSSLAEIALVCTNRPDAYVLERAARHQLPGWVFTNQQLAQSREVLHKLQQEGIDLIVLAGFLRLIPDYLIQAYPNRIINIHPALLPKWGGKGMWGQHVHQAVVAAGELESGITIHYVDANYDEGDVIFQTSCPLEPGDTAEEVAAKVLRLEHYHYPRVVEELVRKMQQEKHL</sequence>
<evidence type="ECO:0000256" key="6">
    <source>
        <dbReference type="HAMAP-Rule" id="MF_01930"/>
    </source>
</evidence>
<dbReference type="InterPro" id="IPR036477">
    <property type="entry name" value="Formyl_transf_N_sf"/>
</dbReference>
<dbReference type="OrthoDB" id="9806170at2"/>
<keyword evidence="9" id="KW-1185">Reference proteome</keyword>
<evidence type="ECO:0000256" key="2">
    <source>
        <dbReference type="ARBA" id="ARBA00022679"/>
    </source>
</evidence>
<evidence type="ECO:0000256" key="5">
    <source>
        <dbReference type="ARBA" id="ARBA00047664"/>
    </source>
</evidence>
<comment type="function">
    <text evidence="6">Catalyzes the transfer of a formyl group from 10-formyltetrahydrofolate to 5-phospho-ribosyl-glycinamide (GAR), producing 5-phospho-ribosyl-N-formylglycinamide (FGAR) and tetrahydrofolate.</text>
</comment>
<feature type="domain" description="Formyl transferase N-terminal" evidence="7">
    <location>
        <begin position="7"/>
        <end position="186"/>
    </location>
</feature>
<dbReference type="eggNOG" id="COG0299">
    <property type="taxonomic scope" value="Bacteria"/>
</dbReference>
<dbReference type="GO" id="GO:0006189">
    <property type="term" value="P:'de novo' IMP biosynthetic process"/>
    <property type="evidence" value="ECO:0007669"/>
    <property type="project" value="UniProtKB-UniRule"/>
</dbReference>
<feature type="binding site" evidence="6">
    <location>
        <position position="69"/>
    </location>
    <ligand>
        <name>(6R)-10-formyltetrahydrofolate</name>
        <dbReference type="ChEBI" id="CHEBI:195366"/>
    </ligand>
</feature>
<evidence type="ECO:0000259" key="7">
    <source>
        <dbReference type="Pfam" id="PF00551"/>
    </source>
</evidence>
<dbReference type="GO" id="GO:0004644">
    <property type="term" value="F:phosphoribosylglycinamide formyltransferase activity"/>
    <property type="evidence" value="ECO:0007669"/>
    <property type="project" value="UniProtKB-UniRule"/>
</dbReference>
<keyword evidence="3 6" id="KW-0658">Purine biosynthesis</keyword>
<dbReference type="Gene3D" id="3.40.50.170">
    <property type="entry name" value="Formyl transferase, N-terminal domain"/>
    <property type="match status" value="1"/>
</dbReference>
<dbReference type="AlphaFoldDB" id="M7N6Q5"/>
<accession>M7N6Q5</accession>
<comment type="catalytic activity">
    <reaction evidence="5 6">
        <text>N(1)-(5-phospho-beta-D-ribosyl)glycinamide + (6R)-10-formyltetrahydrofolate = N(2)-formyl-N(1)-(5-phospho-beta-D-ribosyl)glycinamide + (6S)-5,6,7,8-tetrahydrofolate + H(+)</text>
        <dbReference type="Rhea" id="RHEA:15053"/>
        <dbReference type="ChEBI" id="CHEBI:15378"/>
        <dbReference type="ChEBI" id="CHEBI:57453"/>
        <dbReference type="ChEBI" id="CHEBI:143788"/>
        <dbReference type="ChEBI" id="CHEBI:147286"/>
        <dbReference type="ChEBI" id="CHEBI:195366"/>
        <dbReference type="EC" id="2.1.2.2"/>
    </reaction>
</comment>
<protein>
    <recommendedName>
        <fullName evidence="6">Phosphoribosylglycinamide formyltransferase</fullName>
        <ecNumber evidence="6">2.1.2.2</ecNumber>
    </recommendedName>
    <alternativeName>
        <fullName evidence="6">5'-phosphoribosylglycinamide transformylase</fullName>
    </alternativeName>
    <alternativeName>
        <fullName evidence="6">GAR transformylase</fullName>
        <shortName evidence="6">GART</shortName>
    </alternativeName>
</protein>
<dbReference type="PANTHER" id="PTHR43369">
    <property type="entry name" value="PHOSPHORIBOSYLGLYCINAMIDE FORMYLTRANSFERASE"/>
    <property type="match status" value="1"/>
</dbReference>
<dbReference type="UniPathway" id="UPA00074">
    <property type="reaction ID" value="UER00126"/>
</dbReference>
<dbReference type="EC" id="2.1.2.2" evidence="6"/>
<proteinExistence type="inferred from homology"/>
<dbReference type="CDD" id="cd08645">
    <property type="entry name" value="FMT_core_GART"/>
    <property type="match status" value="1"/>
</dbReference>
<evidence type="ECO:0000256" key="3">
    <source>
        <dbReference type="ARBA" id="ARBA00022755"/>
    </source>
</evidence>
<dbReference type="GO" id="GO:0005829">
    <property type="term" value="C:cytosol"/>
    <property type="evidence" value="ECO:0007669"/>
    <property type="project" value="TreeGrafter"/>
</dbReference>
<evidence type="ECO:0000256" key="4">
    <source>
        <dbReference type="ARBA" id="ARBA00038440"/>
    </source>
</evidence>
<feature type="active site" description="Proton donor" evidence="6">
    <location>
        <position position="108"/>
    </location>
</feature>
<dbReference type="HAMAP" id="MF_01930">
    <property type="entry name" value="PurN"/>
    <property type="match status" value="1"/>
</dbReference>
<dbReference type="EMBL" id="AODQ01000039">
    <property type="protein sequence ID" value="EMR02967.1"/>
    <property type="molecule type" value="Genomic_DNA"/>
</dbReference>
<dbReference type="PROSITE" id="PS00373">
    <property type="entry name" value="GART"/>
    <property type="match status" value="1"/>
</dbReference>
<dbReference type="Proteomes" id="UP000011910">
    <property type="component" value="Unassembled WGS sequence"/>
</dbReference>
<comment type="pathway">
    <text evidence="1 6">Purine metabolism; IMP biosynthesis via de novo pathway; N(2)-formyl-N(1)-(5-phospho-D-ribosyl)glycinamide from N(1)-(5-phospho-D-ribosyl)glycinamide (10-formyl THF route): step 1/1.</text>
</comment>
<dbReference type="NCBIfam" id="TIGR00639">
    <property type="entry name" value="PurN"/>
    <property type="match status" value="1"/>
</dbReference>
<evidence type="ECO:0000313" key="8">
    <source>
        <dbReference type="EMBL" id="EMR02967.1"/>
    </source>
</evidence>
<dbReference type="InterPro" id="IPR004607">
    <property type="entry name" value="GART"/>
</dbReference>
<feature type="binding site" evidence="6">
    <location>
        <position position="106"/>
    </location>
    <ligand>
        <name>(6R)-10-formyltetrahydrofolate</name>
        <dbReference type="ChEBI" id="CHEBI:195366"/>
    </ligand>
</feature>
<reference evidence="8 9" key="1">
    <citation type="journal article" date="2013" name="Genome Announc.">
        <title>Draft Genome Sequence of Cesiribacter andamanensis Strain AMV16T, Isolated from a Soil Sample from a Mud Volcano in the Andaman Islands, India.</title>
        <authorList>
            <person name="Shivaji S."/>
            <person name="Ara S."/>
            <person name="Begum Z."/>
            <person name="Srinivas T.N."/>
            <person name="Singh A."/>
            <person name="Kumar Pinnaka A."/>
        </authorList>
    </citation>
    <scope>NUCLEOTIDE SEQUENCE [LARGE SCALE GENOMIC DNA]</scope>
    <source>
        <strain evidence="8 9">AMV16</strain>
    </source>
</reference>
<gene>
    <name evidence="6 8" type="primary">purN</name>
    <name evidence="8" type="ORF">ADICEAN_01874</name>
</gene>
<dbReference type="RefSeq" id="WP_009195270.1">
    <property type="nucleotide sequence ID" value="NZ_AODQ01000039.1"/>
</dbReference>
<dbReference type="PATRIC" id="fig|1279009.4.peg.1904"/>
<dbReference type="Pfam" id="PF00551">
    <property type="entry name" value="Formyl_trans_N"/>
    <property type="match status" value="1"/>
</dbReference>
<dbReference type="SUPFAM" id="SSF53328">
    <property type="entry name" value="Formyltransferase"/>
    <property type="match status" value="1"/>
</dbReference>
<evidence type="ECO:0000256" key="1">
    <source>
        <dbReference type="ARBA" id="ARBA00005054"/>
    </source>
</evidence>
<name>M7N6Q5_9BACT</name>
<dbReference type="PANTHER" id="PTHR43369:SF2">
    <property type="entry name" value="PHOSPHORIBOSYLGLYCINAMIDE FORMYLTRANSFERASE"/>
    <property type="match status" value="1"/>
</dbReference>